<reference evidence="2" key="1">
    <citation type="submission" date="2019-08" db="EMBL/GenBank/DDBJ databases">
        <authorList>
            <person name="Kucharzyk K."/>
            <person name="Murdoch R.W."/>
            <person name="Higgins S."/>
            <person name="Loffler F."/>
        </authorList>
    </citation>
    <scope>NUCLEOTIDE SEQUENCE</scope>
</reference>
<dbReference type="EMBL" id="VSSQ01053647">
    <property type="protein sequence ID" value="MPN07646.1"/>
    <property type="molecule type" value="Genomic_DNA"/>
</dbReference>
<evidence type="ECO:0000313" key="2">
    <source>
        <dbReference type="EMBL" id="MPN07646.1"/>
    </source>
</evidence>
<protein>
    <submittedName>
        <fullName evidence="2">Uncharacterized protein</fullName>
    </submittedName>
</protein>
<evidence type="ECO:0000256" key="1">
    <source>
        <dbReference type="SAM" id="MobiDB-lite"/>
    </source>
</evidence>
<name>A0A645F1W2_9ZZZZ</name>
<organism evidence="2">
    <name type="scientific">bioreactor metagenome</name>
    <dbReference type="NCBI Taxonomy" id="1076179"/>
    <lineage>
        <taxon>unclassified sequences</taxon>
        <taxon>metagenomes</taxon>
        <taxon>ecological metagenomes</taxon>
    </lineage>
</organism>
<feature type="region of interest" description="Disordered" evidence="1">
    <location>
        <begin position="93"/>
        <end position="155"/>
    </location>
</feature>
<accession>A0A645F1W2</accession>
<sequence>MSSRGACSRPARRVQRGAGGRRCRTCWCAFRRHRRPGPCSDAERRRRESCSGRCAARQTRCSKAPATSAPQARAAQCHRQKNQGIAENAWLSTPAPVWPEPPQVPWQQRGSTPAPAASRAFRNWKADWPGHWSQSARAPAGGRWKEGGKRRWRRRRRSPCACEASSFCSWQSFDCEFSR</sequence>
<feature type="compositionally biased region" description="Low complexity" evidence="1">
    <location>
        <begin position="64"/>
        <end position="75"/>
    </location>
</feature>
<gene>
    <name evidence="2" type="ORF">SDC9_154917</name>
</gene>
<feature type="region of interest" description="Disordered" evidence="1">
    <location>
        <begin position="61"/>
        <end position="80"/>
    </location>
</feature>
<comment type="caution">
    <text evidence="2">The sequence shown here is derived from an EMBL/GenBank/DDBJ whole genome shotgun (WGS) entry which is preliminary data.</text>
</comment>
<proteinExistence type="predicted"/>
<dbReference type="AlphaFoldDB" id="A0A645F1W2"/>